<feature type="coiled-coil region" evidence="3">
    <location>
        <begin position="33"/>
        <end position="76"/>
    </location>
</feature>
<comment type="similarity">
    <text evidence="1">Belongs to the cytochrome b562 family.</text>
</comment>
<dbReference type="GO" id="GO:0042597">
    <property type="term" value="C:periplasmic space"/>
    <property type="evidence" value="ECO:0007669"/>
    <property type="project" value="InterPro"/>
</dbReference>
<sequence length="144" mass="15747">MNKYTVSALIAIVAVVAGLMALGHYGLGNDSQARSLQTNMKQIQRSYKAALKAEDLQTLLGSLNEMKAAAAEARTQTPRSIYGEAADSADMQDYTAGMDRLLKQIDEAVDLASQGRLSELPALFDNMDAVKEEFHERFESMIQS</sequence>
<dbReference type="Gene3D" id="1.20.120.10">
    <property type="entry name" value="Cytochrome c/b562"/>
    <property type="match status" value="1"/>
</dbReference>
<keyword evidence="6" id="KW-1185">Reference proteome</keyword>
<keyword evidence="4" id="KW-0472">Membrane</keyword>
<feature type="transmembrane region" description="Helical" evidence="4">
    <location>
        <begin position="6"/>
        <end position="27"/>
    </location>
</feature>
<accession>A0A2V1K2S3</accession>
<name>A0A2V1K2S3_9BURK</name>
<dbReference type="GO" id="GO:0005506">
    <property type="term" value="F:iron ion binding"/>
    <property type="evidence" value="ECO:0007669"/>
    <property type="project" value="InterPro"/>
</dbReference>
<dbReference type="SUPFAM" id="SSF47175">
    <property type="entry name" value="Cytochromes"/>
    <property type="match status" value="1"/>
</dbReference>
<organism evidence="5 6">
    <name type="scientific">Corticimicrobacter populi</name>
    <dbReference type="NCBI Taxonomy" id="2175229"/>
    <lineage>
        <taxon>Bacteria</taxon>
        <taxon>Pseudomonadati</taxon>
        <taxon>Pseudomonadota</taxon>
        <taxon>Betaproteobacteria</taxon>
        <taxon>Burkholderiales</taxon>
        <taxon>Alcaligenaceae</taxon>
        <taxon>Corticimicrobacter</taxon>
    </lineage>
</organism>
<gene>
    <name evidence="5" type="ORF">DD235_10940</name>
</gene>
<dbReference type="RefSeq" id="WP_109062118.1">
    <property type="nucleotide sequence ID" value="NZ_QETA01000004.1"/>
</dbReference>
<keyword evidence="3" id="KW-0175">Coiled coil</keyword>
<dbReference type="AlphaFoldDB" id="A0A2V1K2S3"/>
<evidence type="ECO:0008006" key="7">
    <source>
        <dbReference type="Google" id="ProtNLM"/>
    </source>
</evidence>
<dbReference type="Pfam" id="PF07361">
    <property type="entry name" value="Cytochrom_B562"/>
    <property type="match status" value="1"/>
</dbReference>
<proteinExistence type="inferred from homology"/>
<dbReference type="GO" id="GO:0022900">
    <property type="term" value="P:electron transport chain"/>
    <property type="evidence" value="ECO:0007669"/>
    <property type="project" value="InterPro"/>
</dbReference>
<evidence type="ECO:0000256" key="3">
    <source>
        <dbReference type="SAM" id="Coils"/>
    </source>
</evidence>
<evidence type="ECO:0000256" key="2">
    <source>
        <dbReference type="ARBA" id="ARBA00022729"/>
    </source>
</evidence>
<dbReference type="InterPro" id="IPR010980">
    <property type="entry name" value="Cyt_c/b562"/>
</dbReference>
<dbReference type="InterPro" id="IPR009155">
    <property type="entry name" value="Cyt_b562"/>
</dbReference>
<keyword evidence="2" id="KW-0732">Signal</keyword>
<protein>
    <recommendedName>
        <fullName evidence="7">Cytochrome B562</fullName>
    </recommendedName>
</protein>
<dbReference type="Proteomes" id="UP000245212">
    <property type="component" value="Unassembled WGS sequence"/>
</dbReference>
<dbReference type="GO" id="GO:0009055">
    <property type="term" value="F:electron transfer activity"/>
    <property type="evidence" value="ECO:0007669"/>
    <property type="project" value="InterPro"/>
</dbReference>
<evidence type="ECO:0000313" key="6">
    <source>
        <dbReference type="Proteomes" id="UP000245212"/>
    </source>
</evidence>
<evidence type="ECO:0000256" key="1">
    <source>
        <dbReference type="ARBA" id="ARBA00005523"/>
    </source>
</evidence>
<evidence type="ECO:0000256" key="4">
    <source>
        <dbReference type="SAM" id="Phobius"/>
    </source>
</evidence>
<keyword evidence="4" id="KW-0812">Transmembrane</keyword>
<comment type="caution">
    <text evidence="5">The sequence shown here is derived from an EMBL/GenBank/DDBJ whole genome shotgun (WGS) entry which is preliminary data.</text>
</comment>
<dbReference type="GO" id="GO:0020037">
    <property type="term" value="F:heme binding"/>
    <property type="evidence" value="ECO:0007669"/>
    <property type="project" value="InterPro"/>
</dbReference>
<reference evidence="6" key="1">
    <citation type="submission" date="2018-05" db="EMBL/GenBank/DDBJ databases">
        <authorList>
            <person name="Li Y."/>
        </authorList>
    </citation>
    <scope>NUCLEOTIDE SEQUENCE [LARGE SCALE GENOMIC DNA]</scope>
    <source>
        <strain evidence="6">3d-2-2</strain>
    </source>
</reference>
<keyword evidence="4" id="KW-1133">Transmembrane helix</keyword>
<dbReference type="EMBL" id="QETA01000004">
    <property type="protein sequence ID" value="PWF22593.1"/>
    <property type="molecule type" value="Genomic_DNA"/>
</dbReference>
<evidence type="ECO:0000313" key="5">
    <source>
        <dbReference type="EMBL" id="PWF22593.1"/>
    </source>
</evidence>